<proteinExistence type="predicted"/>
<dbReference type="Proteomes" id="UP000738359">
    <property type="component" value="Unassembled WGS sequence"/>
</dbReference>
<accession>A0A9P6IP38</accession>
<gene>
    <name evidence="2" type="ORF">BGZ70_005956</name>
</gene>
<evidence type="ECO:0000313" key="2">
    <source>
        <dbReference type="EMBL" id="KAF9943443.1"/>
    </source>
</evidence>
<feature type="region of interest" description="Disordered" evidence="1">
    <location>
        <begin position="1"/>
        <end position="38"/>
    </location>
</feature>
<dbReference type="OrthoDB" id="10493452at2759"/>
<organism evidence="2 3">
    <name type="scientific">Mortierella alpina</name>
    <name type="common">Oleaginous fungus</name>
    <name type="synonym">Mortierella renispora</name>
    <dbReference type="NCBI Taxonomy" id="64518"/>
    <lineage>
        <taxon>Eukaryota</taxon>
        <taxon>Fungi</taxon>
        <taxon>Fungi incertae sedis</taxon>
        <taxon>Mucoromycota</taxon>
        <taxon>Mortierellomycotina</taxon>
        <taxon>Mortierellomycetes</taxon>
        <taxon>Mortierellales</taxon>
        <taxon>Mortierellaceae</taxon>
        <taxon>Mortierella</taxon>
    </lineage>
</organism>
<feature type="non-terminal residue" evidence="2">
    <location>
        <position position="211"/>
    </location>
</feature>
<protein>
    <submittedName>
        <fullName evidence="2">Uncharacterized protein</fullName>
    </submittedName>
</protein>
<dbReference type="AlphaFoldDB" id="A0A9P6IP38"/>
<comment type="caution">
    <text evidence="2">The sequence shown here is derived from an EMBL/GenBank/DDBJ whole genome shotgun (WGS) entry which is preliminary data.</text>
</comment>
<feature type="region of interest" description="Disordered" evidence="1">
    <location>
        <begin position="139"/>
        <end position="211"/>
    </location>
</feature>
<reference evidence="2" key="1">
    <citation type="journal article" date="2020" name="Fungal Divers.">
        <title>Resolving the Mortierellaceae phylogeny through synthesis of multi-gene phylogenetics and phylogenomics.</title>
        <authorList>
            <person name="Vandepol N."/>
            <person name="Liber J."/>
            <person name="Desiro A."/>
            <person name="Na H."/>
            <person name="Kennedy M."/>
            <person name="Barry K."/>
            <person name="Grigoriev I.V."/>
            <person name="Miller A.N."/>
            <person name="O'Donnell K."/>
            <person name="Stajich J.E."/>
            <person name="Bonito G."/>
        </authorList>
    </citation>
    <scope>NUCLEOTIDE SEQUENCE</scope>
    <source>
        <strain evidence="2">CK1249</strain>
    </source>
</reference>
<keyword evidence="3" id="KW-1185">Reference proteome</keyword>
<evidence type="ECO:0000313" key="3">
    <source>
        <dbReference type="Proteomes" id="UP000738359"/>
    </source>
</evidence>
<feature type="compositionally biased region" description="Polar residues" evidence="1">
    <location>
        <begin position="1"/>
        <end position="26"/>
    </location>
</feature>
<evidence type="ECO:0000256" key="1">
    <source>
        <dbReference type="SAM" id="MobiDB-lite"/>
    </source>
</evidence>
<dbReference type="EMBL" id="JAAAHY010003247">
    <property type="protein sequence ID" value="KAF9943443.1"/>
    <property type="molecule type" value="Genomic_DNA"/>
</dbReference>
<feature type="compositionally biased region" description="Low complexity" evidence="1">
    <location>
        <begin position="179"/>
        <end position="190"/>
    </location>
</feature>
<sequence length="211" mass="23695">MNSASDMTVQPHQSNTPTPGQELSQQADHHSYFSLNFQPYPSPSSYGAQAPLDIHPLEQQQYQYQQLQTYHQLTSAMAQQPGTLPSPPYASPTFFSFQYDASGTPPVRPTAAAHTQEAVRSLESKDRVASAGALSHFETMQQSLPHTKHQRRHLTQGPRRLEQDLQSAQEQPLQKEQRQQQQQQPSPAAEWSISLSPLPPAPDFRDPRAFE</sequence>
<name>A0A9P6IP38_MORAP</name>